<dbReference type="VEuPathDB" id="FungiDB:LEMA_P031270.1"/>
<reference evidence="2" key="1">
    <citation type="journal article" date="2011" name="Nat. Commun.">
        <title>Effector diversification within compartments of the Leptosphaeria maculans genome affected by Repeat-Induced Point mutations.</title>
        <authorList>
            <person name="Rouxel T."/>
            <person name="Grandaubert J."/>
            <person name="Hane J.K."/>
            <person name="Hoede C."/>
            <person name="van de Wouw A.P."/>
            <person name="Couloux A."/>
            <person name="Dominguez V."/>
            <person name="Anthouard V."/>
            <person name="Bally P."/>
            <person name="Bourras S."/>
            <person name="Cozijnsen A.J."/>
            <person name="Ciuffetti L.M."/>
            <person name="Degrave A."/>
            <person name="Dilmaghani A."/>
            <person name="Duret L."/>
            <person name="Fudal I."/>
            <person name="Goodwin S.B."/>
            <person name="Gout L."/>
            <person name="Glaser N."/>
            <person name="Linglin J."/>
            <person name="Kema G.H.J."/>
            <person name="Lapalu N."/>
            <person name="Lawrence C.B."/>
            <person name="May K."/>
            <person name="Meyer M."/>
            <person name="Ollivier B."/>
            <person name="Poulain J."/>
            <person name="Schoch C.L."/>
            <person name="Simon A."/>
            <person name="Spatafora J.W."/>
            <person name="Stachowiak A."/>
            <person name="Turgeon B.G."/>
            <person name="Tyler B.M."/>
            <person name="Vincent D."/>
            <person name="Weissenbach J."/>
            <person name="Amselem J."/>
            <person name="Quesneville H."/>
            <person name="Oliver R.P."/>
            <person name="Wincker P."/>
            <person name="Balesdent M.-H."/>
            <person name="Howlett B.J."/>
        </authorList>
    </citation>
    <scope>NUCLEOTIDE SEQUENCE [LARGE SCALE GENOMIC DNA]</scope>
    <source>
        <strain evidence="2">JN3 / isolate v23.1.3 / race Av1-4-5-6-7-8</strain>
    </source>
</reference>
<evidence type="ECO:0000313" key="1">
    <source>
        <dbReference type="EMBL" id="CBX95975.1"/>
    </source>
</evidence>
<dbReference type="EMBL" id="FP929127">
    <property type="protein sequence ID" value="CBX95975.1"/>
    <property type="molecule type" value="Genomic_DNA"/>
</dbReference>
<gene>
    <name evidence="1" type="ORF">LEMA_P031270.1</name>
</gene>
<keyword evidence="2" id="KW-1185">Reference proteome</keyword>
<protein>
    <submittedName>
        <fullName evidence="1">Predicted protein</fullName>
    </submittedName>
</protein>
<dbReference type="AlphaFoldDB" id="E4ZWJ9"/>
<evidence type="ECO:0000313" key="2">
    <source>
        <dbReference type="Proteomes" id="UP000002668"/>
    </source>
</evidence>
<dbReference type="Proteomes" id="UP000002668">
    <property type="component" value="Genome"/>
</dbReference>
<sequence>MYCACTVHMYNSPYSDDDHRPTLLHLNGRPLLQACRCACPWIENSSDNTIQYNTTQFGAFLLLWQTGPTAKPGLSPRLPNMRMQPRPRIQYPSTPVAVSPTSVARPTLSCFPSALLLPARVSIPSLSKAYANSAALVAGPTARDHPPRPYFVIGSCVNGIVFPPCPTLASARSCPCFDLAAVVKHDTTDLTVQLQPLRHAVPAQHDRSALPVFTRFQSSRPSFSYLAIKRSPALFVVPSKPHITLLVFLFIQSLVMGKVGCR</sequence>
<dbReference type="HOGENOM" id="CLU_1061986_0_0_1"/>
<organism evidence="2">
    <name type="scientific">Leptosphaeria maculans (strain JN3 / isolate v23.1.3 / race Av1-4-5-6-7-8)</name>
    <name type="common">Blackleg fungus</name>
    <name type="synonym">Phoma lingam</name>
    <dbReference type="NCBI Taxonomy" id="985895"/>
    <lineage>
        <taxon>Eukaryota</taxon>
        <taxon>Fungi</taxon>
        <taxon>Dikarya</taxon>
        <taxon>Ascomycota</taxon>
        <taxon>Pezizomycotina</taxon>
        <taxon>Dothideomycetes</taxon>
        <taxon>Pleosporomycetidae</taxon>
        <taxon>Pleosporales</taxon>
        <taxon>Pleosporineae</taxon>
        <taxon>Leptosphaeriaceae</taxon>
        <taxon>Plenodomus</taxon>
        <taxon>Plenodomus lingam/Leptosphaeria maculans species complex</taxon>
    </lineage>
</organism>
<dbReference type="InParanoid" id="E4ZWJ9"/>
<proteinExistence type="predicted"/>
<name>E4ZWJ9_LEPMJ</name>
<accession>E4ZWJ9</accession>